<dbReference type="Proteomes" id="UP000694941">
    <property type="component" value="Unplaced"/>
</dbReference>
<keyword evidence="1" id="KW-0805">Transcription regulation</keyword>
<keyword evidence="6" id="KW-1185">Reference proteome</keyword>
<evidence type="ECO:0000256" key="2">
    <source>
        <dbReference type="ARBA" id="ARBA00023125"/>
    </source>
</evidence>
<name>A0ABM1BSK4_LIMPO</name>
<dbReference type="RefSeq" id="XP_013787851.1">
    <property type="nucleotide sequence ID" value="XM_013932397.2"/>
</dbReference>
<feature type="domain" description="BZIP" evidence="5">
    <location>
        <begin position="56"/>
        <end position="119"/>
    </location>
</feature>
<dbReference type="InterPro" id="IPR024874">
    <property type="entry name" value="Transcription_factor_Maf_fam"/>
</dbReference>
<keyword evidence="3" id="KW-0804">Transcription</keyword>
<reference evidence="7" key="1">
    <citation type="submission" date="2025-08" db="UniProtKB">
        <authorList>
            <consortium name="RefSeq"/>
        </authorList>
    </citation>
    <scope>IDENTIFICATION</scope>
    <source>
        <tissue evidence="7">Muscle</tissue>
    </source>
</reference>
<dbReference type="SUPFAM" id="SSF47454">
    <property type="entry name" value="A DNA-binding domain in eukaryotic transcription factors"/>
    <property type="match status" value="1"/>
</dbReference>
<protein>
    <submittedName>
        <fullName evidence="7">Transcription factor MafG-like isoform X1</fullName>
    </submittedName>
</protein>
<dbReference type="InterPro" id="IPR004827">
    <property type="entry name" value="bZIP"/>
</dbReference>
<gene>
    <name evidence="7" type="primary">LOC106471774</name>
</gene>
<proteinExistence type="predicted"/>
<dbReference type="InterPro" id="IPR004826">
    <property type="entry name" value="bZIP_Maf"/>
</dbReference>
<dbReference type="InterPro" id="IPR008917">
    <property type="entry name" value="TF_DNA-bd_sf"/>
</dbReference>
<dbReference type="Pfam" id="PF03131">
    <property type="entry name" value="bZIP_Maf"/>
    <property type="match status" value="1"/>
</dbReference>
<keyword evidence="2" id="KW-0238">DNA-binding</keyword>
<evidence type="ECO:0000256" key="3">
    <source>
        <dbReference type="ARBA" id="ARBA00023163"/>
    </source>
</evidence>
<evidence type="ECO:0000256" key="4">
    <source>
        <dbReference type="SAM" id="MobiDB-lite"/>
    </source>
</evidence>
<accession>A0ABM1BSK4</accession>
<sequence>MGMNFYAKEDIDHRTESSSSRMRRKSINDDELIRFSVRELNCHLKMCGLSRAEITKMKQRRRTLKNRGYAASCRNKRMEHNDELQQDKNDTFIEITKLKEENKKIQEDIDNIREKYEELKHFAQQQNISIPKELEFHFEAEV</sequence>
<feature type="region of interest" description="Disordered" evidence="4">
    <location>
        <begin position="1"/>
        <end position="25"/>
    </location>
</feature>
<evidence type="ECO:0000256" key="1">
    <source>
        <dbReference type="ARBA" id="ARBA00023015"/>
    </source>
</evidence>
<dbReference type="PANTHER" id="PTHR10129">
    <property type="entry name" value="TRANSCRIPTION FACTOR MAF"/>
    <property type="match status" value="1"/>
</dbReference>
<dbReference type="PANTHER" id="PTHR10129:SF48">
    <property type="entry name" value="MAF-S, ISOFORM B"/>
    <property type="match status" value="1"/>
</dbReference>
<evidence type="ECO:0000313" key="6">
    <source>
        <dbReference type="Proteomes" id="UP000694941"/>
    </source>
</evidence>
<dbReference type="PROSITE" id="PS50217">
    <property type="entry name" value="BZIP"/>
    <property type="match status" value="1"/>
</dbReference>
<feature type="compositionally biased region" description="Basic and acidic residues" evidence="4">
    <location>
        <begin position="7"/>
        <end position="16"/>
    </location>
</feature>
<evidence type="ECO:0000259" key="5">
    <source>
        <dbReference type="PROSITE" id="PS50217"/>
    </source>
</evidence>
<feature type="compositionally biased region" description="Basic and acidic residues" evidence="4">
    <location>
        <begin position="76"/>
        <end position="85"/>
    </location>
</feature>
<organism evidence="6 7">
    <name type="scientific">Limulus polyphemus</name>
    <name type="common">Atlantic horseshoe crab</name>
    <dbReference type="NCBI Taxonomy" id="6850"/>
    <lineage>
        <taxon>Eukaryota</taxon>
        <taxon>Metazoa</taxon>
        <taxon>Ecdysozoa</taxon>
        <taxon>Arthropoda</taxon>
        <taxon>Chelicerata</taxon>
        <taxon>Merostomata</taxon>
        <taxon>Xiphosura</taxon>
        <taxon>Limulidae</taxon>
        <taxon>Limulus</taxon>
    </lineage>
</organism>
<dbReference type="SMART" id="SM00338">
    <property type="entry name" value="BRLZ"/>
    <property type="match status" value="1"/>
</dbReference>
<evidence type="ECO:0000313" key="7">
    <source>
        <dbReference type="RefSeq" id="XP_013787851.1"/>
    </source>
</evidence>
<dbReference type="Gene3D" id="1.20.5.170">
    <property type="match status" value="1"/>
</dbReference>
<dbReference type="GeneID" id="106471774"/>
<feature type="region of interest" description="Disordered" evidence="4">
    <location>
        <begin position="65"/>
        <end position="85"/>
    </location>
</feature>